<name>V4H1K7_PSEL2</name>
<reference evidence="2 3" key="1">
    <citation type="submission" date="2013-07" db="EMBL/GenBank/DDBJ databases">
        <title>Draft genome sequence of Pseudoalteromonas luteoviolacea 2ta16.</title>
        <authorList>
            <person name="Allen E.E."/>
            <person name="Azam F."/>
            <person name="Podell S."/>
        </authorList>
    </citation>
    <scope>NUCLEOTIDE SEQUENCE [LARGE SCALE GENOMIC DNA]</scope>
    <source>
        <strain evidence="2 3">2ta16</strain>
    </source>
</reference>
<comment type="caution">
    <text evidence="2">The sequence shown here is derived from an EMBL/GenBank/DDBJ whole genome shotgun (WGS) entry which is preliminary data.</text>
</comment>
<dbReference type="EMBL" id="AUSV01000117">
    <property type="protein sequence ID" value="ESP91296.1"/>
    <property type="molecule type" value="Genomic_DNA"/>
</dbReference>
<evidence type="ECO:0000313" key="3">
    <source>
        <dbReference type="Proteomes" id="UP000017820"/>
    </source>
</evidence>
<sequence length="274" mass="30621">MDAISKMSLIELSSHFSALKGEEVCWPRIEKMVSDTAKSWKQSGKAPHELSVMHIWWHTCYELLAPHQIQISALNYRDEYIEIKNIGPAIIDLSGWSLNAGDKGQDFTFAKDTLIYPKEILRIETHPGSALSFESKAPIWNNQGDKAELKDKDGAVISTWLYGDAAHEDVQISQVNFDGLEAKKEGDEFVEIANNGSATIDLTGWQLTGDKGQLFAFHDGALLKPAGIIRIYTNQYHPSTGGHNFESGKALWSNQGGHAAINDYRQQCVSEYHW</sequence>
<protein>
    <recommendedName>
        <fullName evidence="1">LTD domain-containing protein</fullName>
    </recommendedName>
</protein>
<evidence type="ECO:0000259" key="1">
    <source>
        <dbReference type="PROSITE" id="PS51841"/>
    </source>
</evidence>
<accession>V4H1K7</accession>
<dbReference type="Proteomes" id="UP000017820">
    <property type="component" value="Unassembled WGS sequence"/>
</dbReference>
<dbReference type="AlphaFoldDB" id="V4H1K7"/>
<proteinExistence type="predicted"/>
<dbReference type="Gene3D" id="2.60.40.1260">
    <property type="entry name" value="Lamin Tail domain"/>
    <property type="match status" value="2"/>
</dbReference>
<organism evidence="2 3">
    <name type="scientific">Pseudoalteromonas luteoviolacea (strain 2ta16)</name>
    <dbReference type="NCBI Taxonomy" id="1353533"/>
    <lineage>
        <taxon>Bacteria</taxon>
        <taxon>Pseudomonadati</taxon>
        <taxon>Pseudomonadota</taxon>
        <taxon>Gammaproteobacteria</taxon>
        <taxon>Alteromonadales</taxon>
        <taxon>Pseudoalteromonadaceae</taxon>
        <taxon>Pseudoalteromonas</taxon>
    </lineage>
</organism>
<dbReference type="InterPro" id="IPR036415">
    <property type="entry name" value="Lamin_tail_dom_sf"/>
</dbReference>
<feature type="domain" description="LTD" evidence="1">
    <location>
        <begin position="49"/>
        <end position="199"/>
    </location>
</feature>
<dbReference type="InterPro" id="IPR001322">
    <property type="entry name" value="Lamin_tail_dom"/>
</dbReference>
<dbReference type="SUPFAM" id="SSF74853">
    <property type="entry name" value="Lamin A/C globular tail domain"/>
    <property type="match status" value="2"/>
</dbReference>
<dbReference type="PROSITE" id="PS51841">
    <property type="entry name" value="LTD"/>
    <property type="match status" value="1"/>
</dbReference>
<evidence type="ECO:0000313" key="2">
    <source>
        <dbReference type="EMBL" id="ESP91296.1"/>
    </source>
</evidence>
<dbReference type="PATRIC" id="fig|1353533.3.peg.4351"/>
<dbReference type="RefSeq" id="WP_023401195.1">
    <property type="nucleotide sequence ID" value="NZ_AUSV01000117.1"/>
</dbReference>
<dbReference type="GeneID" id="29919961"/>
<dbReference type="Pfam" id="PF00932">
    <property type="entry name" value="LTD"/>
    <property type="match status" value="2"/>
</dbReference>
<gene>
    <name evidence="2" type="ORF">PL2TA16_00844</name>
</gene>